<gene>
    <name evidence="1" type="ORF">HHI36_003329</name>
</gene>
<keyword evidence="2" id="KW-1185">Reference proteome</keyword>
<dbReference type="EMBL" id="JABFTP020000185">
    <property type="protein sequence ID" value="KAL3288883.1"/>
    <property type="molecule type" value="Genomic_DNA"/>
</dbReference>
<protein>
    <submittedName>
        <fullName evidence="1">Uncharacterized protein</fullName>
    </submittedName>
</protein>
<reference evidence="1 2" key="1">
    <citation type="journal article" date="2021" name="BMC Biol.">
        <title>Horizontally acquired antibacterial genes associated with adaptive radiation of ladybird beetles.</title>
        <authorList>
            <person name="Li H.S."/>
            <person name="Tang X.F."/>
            <person name="Huang Y.H."/>
            <person name="Xu Z.Y."/>
            <person name="Chen M.L."/>
            <person name="Du X.Y."/>
            <person name="Qiu B.Y."/>
            <person name="Chen P.T."/>
            <person name="Zhang W."/>
            <person name="Slipinski A."/>
            <person name="Escalona H.E."/>
            <person name="Waterhouse R.M."/>
            <person name="Zwick A."/>
            <person name="Pang H."/>
        </authorList>
    </citation>
    <scope>NUCLEOTIDE SEQUENCE [LARGE SCALE GENOMIC DNA]</scope>
    <source>
        <strain evidence="1">SYSU2018</strain>
    </source>
</reference>
<dbReference type="Proteomes" id="UP001516400">
    <property type="component" value="Unassembled WGS sequence"/>
</dbReference>
<dbReference type="AlphaFoldDB" id="A0ABD2PD38"/>
<evidence type="ECO:0000313" key="1">
    <source>
        <dbReference type="EMBL" id="KAL3288883.1"/>
    </source>
</evidence>
<organism evidence="1 2">
    <name type="scientific">Cryptolaemus montrouzieri</name>
    <dbReference type="NCBI Taxonomy" id="559131"/>
    <lineage>
        <taxon>Eukaryota</taxon>
        <taxon>Metazoa</taxon>
        <taxon>Ecdysozoa</taxon>
        <taxon>Arthropoda</taxon>
        <taxon>Hexapoda</taxon>
        <taxon>Insecta</taxon>
        <taxon>Pterygota</taxon>
        <taxon>Neoptera</taxon>
        <taxon>Endopterygota</taxon>
        <taxon>Coleoptera</taxon>
        <taxon>Polyphaga</taxon>
        <taxon>Cucujiformia</taxon>
        <taxon>Coccinelloidea</taxon>
        <taxon>Coccinellidae</taxon>
        <taxon>Scymninae</taxon>
        <taxon>Scymnini</taxon>
        <taxon>Cryptolaemus</taxon>
    </lineage>
</organism>
<sequence length="277" mass="32131">MHDKTSKKEFYEKLVDENKNSRERWKGLKTILPNAEENTVDLVMFEDLETAEASLIATKFNNYFVKSIDNIVTLIPKFKHEEEILNKIQNKVVLNKFNVISMNELKKIVNNLNNTSSEEDGISTRVLKDATEDRVHISNIEPEEWKGHYANLFHEKTTGYRDESPKKNIRVQGEKVEIGVEITKKEGCDEYGNRSNGLEGIYIEMLENGSEKLFERLRLEAVEMNVLRRSSRTSRREHVPNEVIKGNGRRGQYHERHREKTTCLVRARGTHGSIQAT</sequence>
<proteinExistence type="predicted"/>
<accession>A0ABD2PD38</accession>
<comment type="caution">
    <text evidence="1">The sequence shown here is derived from an EMBL/GenBank/DDBJ whole genome shotgun (WGS) entry which is preliminary data.</text>
</comment>
<name>A0ABD2PD38_9CUCU</name>
<evidence type="ECO:0000313" key="2">
    <source>
        <dbReference type="Proteomes" id="UP001516400"/>
    </source>
</evidence>